<reference evidence="2" key="1">
    <citation type="submission" date="2022-07" db="EMBL/GenBank/DDBJ databases">
        <title>Phylogenomic reconstructions and comparative analyses of Kickxellomycotina fungi.</title>
        <authorList>
            <person name="Reynolds N.K."/>
            <person name="Stajich J.E."/>
            <person name="Barry K."/>
            <person name="Grigoriev I.V."/>
            <person name="Crous P."/>
            <person name="Smith M.E."/>
        </authorList>
    </citation>
    <scope>NUCLEOTIDE SEQUENCE</scope>
    <source>
        <strain evidence="2">RSA 861</strain>
    </source>
</reference>
<protein>
    <submittedName>
        <fullName evidence="2">Aprataxin-like protein</fullName>
    </submittedName>
</protein>
<dbReference type="Proteomes" id="UP001150569">
    <property type="component" value="Unassembled WGS sequence"/>
</dbReference>
<dbReference type="PANTHER" id="PTHR12486:SF4">
    <property type="entry name" value="APRATAXIN"/>
    <property type="match status" value="1"/>
</dbReference>
<evidence type="ECO:0000313" key="2">
    <source>
        <dbReference type="EMBL" id="KAJ1911761.1"/>
    </source>
</evidence>
<organism evidence="2 3">
    <name type="scientific">Tieghemiomyces parasiticus</name>
    <dbReference type="NCBI Taxonomy" id="78921"/>
    <lineage>
        <taxon>Eukaryota</taxon>
        <taxon>Fungi</taxon>
        <taxon>Fungi incertae sedis</taxon>
        <taxon>Zoopagomycota</taxon>
        <taxon>Kickxellomycotina</taxon>
        <taxon>Dimargaritomycetes</taxon>
        <taxon>Dimargaritales</taxon>
        <taxon>Dimargaritaceae</taxon>
        <taxon>Tieghemiomyces</taxon>
    </lineage>
</organism>
<name>A0A9W8DNF9_9FUNG</name>
<dbReference type="Pfam" id="PF11969">
    <property type="entry name" value="DcpS_C"/>
    <property type="match status" value="2"/>
</dbReference>
<dbReference type="EMBL" id="JANBPT010000896">
    <property type="protein sequence ID" value="KAJ1911761.1"/>
    <property type="molecule type" value="Genomic_DNA"/>
</dbReference>
<dbReference type="GO" id="GO:0003725">
    <property type="term" value="F:double-stranded RNA binding"/>
    <property type="evidence" value="ECO:0007669"/>
    <property type="project" value="TreeGrafter"/>
</dbReference>
<dbReference type="AlphaFoldDB" id="A0A9W8DNF9"/>
<feature type="region of interest" description="Disordered" evidence="1">
    <location>
        <begin position="97"/>
        <end position="133"/>
    </location>
</feature>
<accession>A0A9W8DNF9</accession>
<dbReference type="InterPro" id="IPR036265">
    <property type="entry name" value="HIT-like_sf"/>
</dbReference>
<dbReference type="GO" id="GO:0003697">
    <property type="term" value="F:single-stranded DNA binding"/>
    <property type="evidence" value="ECO:0007669"/>
    <property type="project" value="TreeGrafter"/>
</dbReference>
<dbReference type="PANTHER" id="PTHR12486">
    <property type="entry name" value="APRATAXIN-RELATED"/>
    <property type="match status" value="1"/>
</dbReference>
<dbReference type="GO" id="GO:0005634">
    <property type="term" value="C:nucleus"/>
    <property type="evidence" value="ECO:0007669"/>
    <property type="project" value="TreeGrafter"/>
</dbReference>
<dbReference type="GO" id="GO:0033699">
    <property type="term" value="F:DNA 5'-adenosine monophosphate hydrolase activity"/>
    <property type="evidence" value="ECO:0007669"/>
    <property type="project" value="TreeGrafter"/>
</dbReference>
<dbReference type="OrthoDB" id="3512845at2759"/>
<evidence type="ECO:0000313" key="3">
    <source>
        <dbReference type="Proteomes" id="UP001150569"/>
    </source>
</evidence>
<proteinExistence type="predicted"/>
<comment type="caution">
    <text evidence="2">The sequence shown here is derived from an EMBL/GenBank/DDBJ whole genome shotgun (WGS) entry which is preliminary data.</text>
</comment>
<dbReference type="GO" id="GO:1990165">
    <property type="term" value="F:single-strand break-containing DNA binding"/>
    <property type="evidence" value="ECO:0007669"/>
    <property type="project" value="TreeGrafter"/>
</dbReference>
<sequence>MEHLAHEIDRQVQQVLARLLSDNTSVMRGADEAQLDLNKTIETLDAQLAQLHKDTAEANPRALYCEEITRIRTDIEAKQITLTSTLMALPVQRPLADLSPAAPGDETTPLANRRSWKPDGAKQWSGPSPLEHYARYPEKHPQEVLYADDDTVVIYDKYPKAWFHFLVIPRQPVRDIYDLDPMVDIPLVQTLVARAGRLIRHLQTQPSFPPRALAPSQCDDLIPNHHLIPTHAALTTAKDKGEGYLADPRLYRFRLGFHTLPSLPQLHLHVISDDFMGPMMRSQSRWNTFATPFLRPPEVVLEELEELREASLAGPDDSGGRQPARIICDRAREADFFHLPVVCLFCHKEQPNFRAHRDDHLPGCFRTELESRCRELPTCGP</sequence>
<keyword evidence="3" id="KW-1185">Reference proteome</keyword>
<dbReference type="GO" id="GO:0030983">
    <property type="term" value="F:mismatched DNA binding"/>
    <property type="evidence" value="ECO:0007669"/>
    <property type="project" value="TreeGrafter"/>
</dbReference>
<gene>
    <name evidence="2" type="primary">HNT3_2</name>
    <name evidence="2" type="ORF">IWQ60_009987</name>
</gene>
<evidence type="ECO:0000256" key="1">
    <source>
        <dbReference type="SAM" id="MobiDB-lite"/>
    </source>
</evidence>
<dbReference type="SUPFAM" id="SSF54197">
    <property type="entry name" value="HIT-like"/>
    <property type="match status" value="1"/>
</dbReference>
<dbReference type="GO" id="GO:0000012">
    <property type="term" value="P:single strand break repair"/>
    <property type="evidence" value="ECO:0007669"/>
    <property type="project" value="TreeGrafter"/>
</dbReference>
<dbReference type="Gene3D" id="3.30.428.10">
    <property type="entry name" value="HIT-like"/>
    <property type="match status" value="1"/>
</dbReference>